<keyword evidence="3" id="KW-0067">ATP-binding</keyword>
<dbReference type="GO" id="GO:0016787">
    <property type="term" value="F:hydrolase activity"/>
    <property type="evidence" value="ECO:0007669"/>
    <property type="project" value="UniProtKB-KW"/>
</dbReference>
<gene>
    <name evidence="6" type="ORF">PP2015_1811</name>
</gene>
<dbReference type="GO" id="GO:0005524">
    <property type="term" value="F:ATP binding"/>
    <property type="evidence" value="ECO:0007669"/>
    <property type="project" value="UniProtKB-KW"/>
</dbReference>
<evidence type="ECO:0000256" key="3">
    <source>
        <dbReference type="ARBA" id="ARBA00022840"/>
    </source>
</evidence>
<dbReference type="InterPro" id="IPR003778">
    <property type="entry name" value="CT_A_B"/>
</dbReference>
<name>A0A0S2K2F7_9GAMM</name>
<dbReference type="RefSeq" id="WP_058029978.1">
    <property type="nucleotide sequence ID" value="NZ_CP013187.1"/>
</dbReference>
<evidence type="ECO:0000259" key="5">
    <source>
        <dbReference type="SMART" id="SM00797"/>
    </source>
</evidence>
<evidence type="ECO:0000256" key="2">
    <source>
        <dbReference type="ARBA" id="ARBA00022801"/>
    </source>
</evidence>
<dbReference type="InterPro" id="IPR029000">
    <property type="entry name" value="Cyclophilin-like_dom_sf"/>
</dbReference>
<evidence type="ECO:0000256" key="1">
    <source>
        <dbReference type="ARBA" id="ARBA00022741"/>
    </source>
</evidence>
<sequence>MLRVIKPGVFSSIQDLGRHGHRHLGVSQSGVLDPIALKAGNALLGNIETAACIEITVGLAEFEFTQPCNFAITGGNLNAKLNSTALYPGWRYHAKAGDIIKFASHPEFLRAYLCVENGFDVPNLMNSRSTDCQTQFGGFKGNALQKGDVIPFSESCVPCSELAIKPTDYTNVVRVLKGPHCDILPEDYLAQLLSKTWTISDLSNRMGARLEHPTLLPHQKSIDSQGVHPGVIQLPPTGTPIVLLNDCQTTGGYPIIASVIQADLRHFSQLAPTKTCRFKLVDFDEANTALKKQEQEITRFKIANQQFENKK</sequence>
<keyword evidence="1" id="KW-0547">Nucleotide-binding</keyword>
<dbReference type="EMBL" id="CP013187">
    <property type="protein sequence ID" value="ALO42312.1"/>
    <property type="molecule type" value="Genomic_DNA"/>
</dbReference>
<dbReference type="Pfam" id="PF02626">
    <property type="entry name" value="CT_A_B"/>
    <property type="match status" value="1"/>
</dbReference>
<dbReference type="AlphaFoldDB" id="A0A0S2K2F7"/>
<accession>A0A0S2K2F7</accession>
<dbReference type="KEGG" id="pphe:PP2015_1811"/>
<keyword evidence="4" id="KW-0175">Coiled coil</keyword>
<feature type="domain" description="Carboxyltransferase" evidence="5">
    <location>
        <begin position="23"/>
        <end position="296"/>
    </location>
</feature>
<dbReference type="SUPFAM" id="SSF50891">
    <property type="entry name" value="Cyclophilin-like"/>
    <property type="match status" value="1"/>
</dbReference>
<proteinExistence type="predicted"/>
<keyword evidence="2 6" id="KW-0378">Hydrolase</keyword>
<dbReference type="SMART" id="SM00797">
    <property type="entry name" value="AHS2"/>
    <property type="match status" value="1"/>
</dbReference>
<evidence type="ECO:0000313" key="7">
    <source>
        <dbReference type="Proteomes" id="UP000061457"/>
    </source>
</evidence>
<dbReference type="STRING" id="161398.PP2015_1811"/>
<organism evidence="6 7">
    <name type="scientific">Pseudoalteromonas phenolica</name>
    <dbReference type="NCBI Taxonomy" id="161398"/>
    <lineage>
        <taxon>Bacteria</taxon>
        <taxon>Pseudomonadati</taxon>
        <taxon>Pseudomonadota</taxon>
        <taxon>Gammaproteobacteria</taxon>
        <taxon>Alteromonadales</taxon>
        <taxon>Pseudoalteromonadaceae</taxon>
        <taxon>Pseudoalteromonas</taxon>
    </lineage>
</organism>
<evidence type="ECO:0000313" key="6">
    <source>
        <dbReference type="EMBL" id="ALO42312.1"/>
    </source>
</evidence>
<dbReference type="OrthoDB" id="9768696at2"/>
<dbReference type="Proteomes" id="UP000061457">
    <property type="component" value="Chromosome I"/>
</dbReference>
<dbReference type="PANTHER" id="PTHR43309:SF3">
    <property type="entry name" value="5-OXOPROLINASE SUBUNIT C"/>
    <property type="match status" value="1"/>
</dbReference>
<dbReference type="Gene3D" id="2.40.100.10">
    <property type="entry name" value="Cyclophilin-like"/>
    <property type="match status" value="1"/>
</dbReference>
<dbReference type="NCBIfam" id="TIGR00724">
    <property type="entry name" value="urea_amlyse_rel"/>
    <property type="match status" value="1"/>
</dbReference>
<dbReference type="PATRIC" id="fig|161398.10.peg.1837"/>
<dbReference type="PANTHER" id="PTHR43309">
    <property type="entry name" value="5-OXOPROLINASE SUBUNIT C"/>
    <property type="match status" value="1"/>
</dbReference>
<protein>
    <submittedName>
        <fullName evidence="6">Allophanate hydrolase</fullName>
    </submittedName>
</protein>
<evidence type="ECO:0000256" key="4">
    <source>
        <dbReference type="SAM" id="Coils"/>
    </source>
</evidence>
<feature type="coiled-coil region" evidence="4">
    <location>
        <begin position="283"/>
        <end position="310"/>
    </location>
</feature>
<reference evidence="6 7" key="1">
    <citation type="submission" date="2015-11" db="EMBL/GenBank/DDBJ databases">
        <authorList>
            <person name="Zhang Y."/>
            <person name="Guo Z."/>
        </authorList>
    </citation>
    <scope>NUCLEOTIDE SEQUENCE [LARGE SCALE GENOMIC DNA]</scope>
    <source>
        <strain evidence="6 7">KCTC 12086</strain>
    </source>
</reference>
<dbReference type="InterPro" id="IPR052708">
    <property type="entry name" value="PxpC"/>
</dbReference>
<keyword evidence="7" id="KW-1185">Reference proteome</keyword>